<accession>A0A9W8W696</accession>
<dbReference type="PANTHER" id="PTHR35605:SF1">
    <property type="entry name" value="ECP2 EFFECTOR PROTEIN DOMAIN-CONTAINING PROTEIN-RELATED"/>
    <property type="match status" value="1"/>
</dbReference>
<dbReference type="EMBL" id="JAPEUR010000263">
    <property type="protein sequence ID" value="KAJ4313268.1"/>
    <property type="molecule type" value="Genomic_DNA"/>
</dbReference>
<dbReference type="OrthoDB" id="3552888at2759"/>
<keyword evidence="2" id="KW-1185">Reference proteome</keyword>
<dbReference type="PANTHER" id="PTHR35605">
    <property type="entry name" value="ECP2 EFFECTOR PROTEIN DOMAIN-CONTAINING PROTEIN-RELATED"/>
    <property type="match status" value="1"/>
</dbReference>
<dbReference type="Proteomes" id="UP001140502">
    <property type="component" value="Unassembled WGS sequence"/>
</dbReference>
<proteinExistence type="predicted"/>
<organism evidence="1 2">
    <name type="scientific">Fusarium piperis</name>
    <dbReference type="NCBI Taxonomy" id="1435070"/>
    <lineage>
        <taxon>Eukaryota</taxon>
        <taxon>Fungi</taxon>
        <taxon>Dikarya</taxon>
        <taxon>Ascomycota</taxon>
        <taxon>Pezizomycotina</taxon>
        <taxon>Sordariomycetes</taxon>
        <taxon>Hypocreomycetidae</taxon>
        <taxon>Hypocreales</taxon>
        <taxon>Nectriaceae</taxon>
        <taxon>Fusarium</taxon>
        <taxon>Fusarium solani species complex</taxon>
    </lineage>
</organism>
<comment type="caution">
    <text evidence="1">The sequence shown here is derived from an EMBL/GenBank/DDBJ whole genome shotgun (WGS) entry which is preliminary data.</text>
</comment>
<reference evidence="1" key="1">
    <citation type="submission" date="2022-10" db="EMBL/GenBank/DDBJ databases">
        <title>Tapping the CABI collections for fungal endophytes: first genome assemblies for Collariella, Neodidymelliopsis, Ascochyta clinopodiicola, Didymella pomorum, Didymosphaeria variabile, Neocosmospora piperis and Neocucurbitaria cava.</title>
        <authorList>
            <person name="Hill R."/>
        </authorList>
    </citation>
    <scope>NUCLEOTIDE SEQUENCE</scope>
    <source>
        <strain evidence="1">IMI 366586</strain>
    </source>
</reference>
<name>A0A9W8W696_9HYPO</name>
<evidence type="ECO:0000313" key="2">
    <source>
        <dbReference type="Proteomes" id="UP001140502"/>
    </source>
</evidence>
<dbReference type="AlphaFoldDB" id="A0A9W8W696"/>
<protein>
    <submittedName>
        <fullName evidence="1">Uncharacterized protein</fullName>
    </submittedName>
</protein>
<gene>
    <name evidence="1" type="ORF">N0V84_009496</name>
</gene>
<evidence type="ECO:0000313" key="1">
    <source>
        <dbReference type="EMBL" id="KAJ4313268.1"/>
    </source>
</evidence>
<sequence>MAFASSAIPETVKVLPAPIEGYDIVPLKWTGKLDNRGEDVTLEGTVEEITSKVKKTNPDFGLEIRPEKRAEFGKVNCGWGGSGKASGLAIGDGIKYLNGFGDGYCGLDDGPYKCARISCSYNSAIWLCNDNDTPLRVRCGDLEPFIRKIVDDCYTWGFGEPMVQGQIFTNENWNVILGKDKC</sequence>